<reference evidence="1" key="2">
    <citation type="submission" date="2025-05" db="UniProtKB">
        <authorList>
            <consortium name="EnsemblMetazoa"/>
        </authorList>
    </citation>
    <scope>IDENTIFICATION</scope>
    <source>
        <strain evidence="1">Foshan</strain>
    </source>
</reference>
<organism evidence="1 2">
    <name type="scientific">Aedes albopictus</name>
    <name type="common">Asian tiger mosquito</name>
    <name type="synonym">Stegomyia albopicta</name>
    <dbReference type="NCBI Taxonomy" id="7160"/>
    <lineage>
        <taxon>Eukaryota</taxon>
        <taxon>Metazoa</taxon>
        <taxon>Ecdysozoa</taxon>
        <taxon>Arthropoda</taxon>
        <taxon>Hexapoda</taxon>
        <taxon>Insecta</taxon>
        <taxon>Pterygota</taxon>
        <taxon>Neoptera</taxon>
        <taxon>Endopterygota</taxon>
        <taxon>Diptera</taxon>
        <taxon>Nematocera</taxon>
        <taxon>Culicoidea</taxon>
        <taxon>Culicidae</taxon>
        <taxon>Culicinae</taxon>
        <taxon>Aedini</taxon>
        <taxon>Aedes</taxon>
        <taxon>Stegomyia</taxon>
    </lineage>
</organism>
<dbReference type="AlphaFoldDB" id="A0A182G6H8"/>
<dbReference type="PANTHER" id="PTHR11439">
    <property type="entry name" value="GAG-POL-RELATED RETROTRANSPOSON"/>
    <property type="match status" value="1"/>
</dbReference>
<protein>
    <submittedName>
        <fullName evidence="1">Uncharacterized protein</fullName>
    </submittedName>
</protein>
<sequence length="212" mass="23889">MYATTTSRPDLSAAVNYFSGFQSCASEEHWSHLKRVLRYIRGTLGAKLVFRRSGECKLLQGYVDADWAGDVSDRRSTSGFLFYVYGCLVSWASRKQTSVALSSAEAEYVALSVGATEAIWLRMVLQDLHRTLDEPTDILEDNQACIRVAEEEKPTKRLKHVDVRWHFIRTEIQRGVIKLSYVPTNLQVADIMTKALPGPQFANLRDKLGLSA</sequence>
<evidence type="ECO:0000313" key="2">
    <source>
        <dbReference type="Proteomes" id="UP000069940"/>
    </source>
</evidence>
<keyword evidence="2" id="KW-1185">Reference proteome</keyword>
<accession>A0A182G6H8</accession>
<name>A0A182G6H8_AEDAL</name>
<reference evidence="2" key="1">
    <citation type="journal article" date="2015" name="Proc. Natl. Acad. Sci. U.S.A.">
        <title>Genome sequence of the Asian Tiger mosquito, Aedes albopictus, reveals insights into its biology, genetics, and evolution.</title>
        <authorList>
            <person name="Chen X.G."/>
            <person name="Jiang X."/>
            <person name="Gu J."/>
            <person name="Xu M."/>
            <person name="Wu Y."/>
            <person name="Deng Y."/>
            <person name="Zhang C."/>
            <person name="Bonizzoni M."/>
            <person name="Dermauw W."/>
            <person name="Vontas J."/>
            <person name="Armbruster P."/>
            <person name="Huang X."/>
            <person name="Yang Y."/>
            <person name="Zhang H."/>
            <person name="He W."/>
            <person name="Peng H."/>
            <person name="Liu Y."/>
            <person name="Wu K."/>
            <person name="Chen J."/>
            <person name="Lirakis M."/>
            <person name="Topalis P."/>
            <person name="Van Leeuwen T."/>
            <person name="Hall A.B."/>
            <person name="Jiang X."/>
            <person name="Thorpe C."/>
            <person name="Mueller R.L."/>
            <person name="Sun C."/>
            <person name="Waterhouse R.M."/>
            <person name="Yan G."/>
            <person name="Tu Z.J."/>
            <person name="Fang X."/>
            <person name="James A.A."/>
        </authorList>
    </citation>
    <scope>NUCLEOTIDE SEQUENCE [LARGE SCALE GENOMIC DNA]</scope>
    <source>
        <strain evidence="2">Foshan</strain>
    </source>
</reference>
<proteinExistence type="predicted"/>
<dbReference type="PANTHER" id="PTHR11439:SF483">
    <property type="entry name" value="PEPTIDE SYNTHASE GLIP-LIKE, PUTATIVE (AFU_ORTHOLOGUE AFUA_3G12920)-RELATED"/>
    <property type="match status" value="1"/>
</dbReference>
<dbReference type="CDD" id="cd09272">
    <property type="entry name" value="RNase_HI_RT_Ty1"/>
    <property type="match status" value="1"/>
</dbReference>
<dbReference type="Proteomes" id="UP000069940">
    <property type="component" value="Unassembled WGS sequence"/>
</dbReference>
<evidence type="ECO:0000313" key="1">
    <source>
        <dbReference type="EnsemblMetazoa" id="AALFPA23_004584.P5622"/>
    </source>
</evidence>
<dbReference type="EnsemblMetazoa" id="AALFPA23_004584.R5622">
    <property type="protein sequence ID" value="AALFPA23_004584.P5622"/>
    <property type="gene ID" value="AALFPA23_004584"/>
</dbReference>